<organism evidence="6 7">
    <name type="scientific">Potamilus streckersoni</name>
    <dbReference type="NCBI Taxonomy" id="2493646"/>
    <lineage>
        <taxon>Eukaryota</taxon>
        <taxon>Metazoa</taxon>
        <taxon>Spiralia</taxon>
        <taxon>Lophotrochozoa</taxon>
        <taxon>Mollusca</taxon>
        <taxon>Bivalvia</taxon>
        <taxon>Autobranchia</taxon>
        <taxon>Heteroconchia</taxon>
        <taxon>Palaeoheterodonta</taxon>
        <taxon>Unionida</taxon>
        <taxon>Unionoidea</taxon>
        <taxon>Unionidae</taxon>
        <taxon>Ambleminae</taxon>
        <taxon>Lampsilini</taxon>
        <taxon>Potamilus</taxon>
    </lineage>
</organism>
<gene>
    <name evidence="6" type="ORF">CHS0354_028921</name>
</gene>
<dbReference type="Gene3D" id="3.40.50.300">
    <property type="entry name" value="P-loop containing nucleotide triphosphate hydrolases"/>
    <property type="match status" value="1"/>
</dbReference>
<dbReference type="EMBL" id="JAEAOA010001734">
    <property type="protein sequence ID" value="KAK3592845.1"/>
    <property type="molecule type" value="Genomic_DNA"/>
</dbReference>
<evidence type="ECO:0000313" key="6">
    <source>
        <dbReference type="EMBL" id="KAK3592845.1"/>
    </source>
</evidence>
<evidence type="ECO:0000256" key="4">
    <source>
        <dbReference type="SAM" id="MobiDB-lite"/>
    </source>
</evidence>
<dbReference type="InterPro" id="IPR027417">
    <property type="entry name" value="P-loop_NTPase"/>
</dbReference>
<reference evidence="6" key="3">
    <citation type="submission" date="2023-05" db="EMBL/GenBank/DDBJ databases">
        <authorList>
            <person name="Smith C.H."/>
        </authorList>
    </citation>
    <scope>NUCLEOTIDE SEQUENCE</scope>
    <source>
        <strain evidence="6">CHS0354</strain>
        <tissue evidence="6">Mantle</tissue>
    </source>
</reference>
<feature type="region of interest" description="Disordered" evidence="4">
    <location>
        <begin position="277"/>
        <end position="308"/>
    </location>
</feature>
<dbReference type="SUPFAM" id="SSF52540">
    <property type="entry name" value="P-loop containing nucleoside triphosphate hydrolases"/>
    <property type="match status" value="1"/>
</dbReference>
<accession>A0AAE0VXM5</accession>
<sequence length="308" mass="35268">MKAVISTLKSLWPGHQRSETYNTLDHNHQVNTVERRALENLPPGIPLSLVLLGKTGHGKSATGNSIFEENKFESHMSSTSVTQKCKMEHGVIGGREIFLVDTPGTMDTNDPDSALLEISHAITFRPDGFHAFLIVLNPTVKMTNEEKMAVILLKQMFGEHILRKYAILLFTHGDDFFRQMQAAKKKKSFMDYVKSQSGDFGALVNECNFRCVLMNNMETDPEKRRQEVIELIKEIDKMIFENGGRVYTNHLFEFARARIDEEMKRYQDIFEETSSELNVPEELEKANTNQETENVKKGMNERKVDDCE</sequence>
<dbReference type="PROSITE" id="PS51720">
    <property type="entry name" value="G_AIG1"/>
    <property type="match status" value="1"/>
</dbReference>
<dbReference type="Proteomes" id="UP001195483">
    <property type="component" value="Unassembled WGS sequence"/>
</dbReference>
<dbReference type="PANTHER" id="PTHR10903:SF184">
    <property type="entry name" value="GTP-BINDING PROTEIN A"/>
    <property type="match status" value="1"/>
</dbReference>
<dbReference type="FunFam" id="3.40.50.300:FF:000366">
    <property type="entry name" value="GTPase, IMAP family member 2"/>
    <property type="match status" value="1"/>
</dbReference>
<evidence type="ECO:0000259" key="5">
    <source>
        <dbReference type="PROSITE" id="PS51720"/>
    </source>
</evidence>
<evidence type="ECO:0000256" key="2">
    <source>
        <dbReference type="ARBA" id="ARBA00022741"/>
    </source>
</evidence>
<dbReference type="GO" id="GO:0005525">
    <property type="term" value="F:GTP binding"/>
    <property type="evidence" value="ECO:0007669"/>
    <property type="project" value="UniProtKB-KW"/>
</dbReference>
<comment type="similarity">
    <text evidence="1">Belongs to the TRAFAC class TrmE-Era-EngA-EngB-Septin-like GTPase superfamily. AIG1/Toc34/Toc159-like paraseptin GTPase family. IAN subfamily.</text>
</comment>
<protein>
    <recommendedName>
        <fullName evidence="5">AIG1-type G domain-containing protein</fullName>
    </recommendedName>
</protein>
<evidence type="ECO:0000256" key="1">
    <source>
        <dbReference type="ARBA" id="ARBA00008535"/>
    </source>
</evidence>
<dbReference type="Pfam" id="PF04548">
    <property type="entry name" value="AIG1"/>
    <property type="match status" value="1"/>
</dbReference>
<evidence type="ECO:0000313" key="7">
    <source>
        <dbReference type="Proteomes" id="UP001195483"/>
    </source>
</evidence>
<name>A0AAE0VXM5_9BIVA</name>
<reference evidence="6" key="1">
    <citation type="journal article" date="2021" name="Genome Biol. Evol.">
        <title>A High-Quality Reference Genome for a Parasitic Bivalve with Doubly Uniparental Inheritance (Bivalvia: Unionida).</title>
        <authorList>
            <person name="Smith C.H."/>
        </authorList>
    </citation>
    <scope>NUCLEOTIDE SEQUENCE</scope>
    <source>
        <strain evidence="6">CHS0354</strain>
    </source>
</reference>
<feature type="domain" description="AIG1-type G" evidence="5">
    <location>
        <begin position="44"/>
        <end position="256"/>
    </location>
</feature>
<feature type="compositionally biased region" description="Basic and acidic residues" evidence="4">
    <location>
        <begin position="293"/>
        <end position="308"/>
    </location>
</feature>
<dbReference type="PANTHER" id="PTHR10903">
    <property type="entry name" value="GTPASE, IMAP FAMILY MEMBER-RELATED"/>
    <property type="match status" value="1"/>
</dbReference>
<keyword evidence="7" id="KW-1185">Reference proteome</keyword>
<keyword evidence="2" id="KW-0547">Nucleotide-binding</keyword>
<dbReference type="AlphaFoldDB" id="A0AAE0VXM5"/>
<dbReference type="InterPro" id="IPR006703">
    <property type="entry name" value="G_AIG1"/>
</dbReference>
<comment type="caution">
    <text evidence="6">The sequence shown here is derived from an EMBL/GenBank/DDBJ whole genome shotgun (WGS) entry which is preliminary data.</text>
</comment>
<reference evidence="6" key="2">
    <citation type="journal article" date="2021" name="Genome Biol. Evol.">
        <title>Developing a high-quality reference genome for a parasitic bivalve with doubly uniparental inheritance (Bivalvia: Unionida).</title>
        <authorList>
            <person name="Smith C.H."/>
        </authorList>
    </citation>
    <scope>NUCLEOTIDE SEQUENCE</scope>
    <source>
        <strain evidence="6">CHS0354</strain>
        <tissue evidence="6">Mantle</tissue>
    </source>
</reference>
<dbReference type="InterPro" id="IPR045058">
    <property type="entry name" value="GIMA/IAN/Toc"/>
</dbReference>
<proteinExistence type="inferred from homology"/>
<evidence type="ECO:0000256" key="3">
    <source>
        <dbReference type="ARBA" id="ARBA00023134"/>
    </source>
</evidence>
<keyword evidence="3" id="KW-0342">GTP-binding</keyword>